<dbReference type="Proteomes" id="UP000318717">
    <property type="component" value="Unassembled WGS sequence"/>
</dbReference>
<keyword evidence="1" id="KW-0812">Transmembrane</keyword>
<dbReference type="NCBIfam" id="TIGR03510">
    <property type="entry name" value="XapX"/>
    <property type="match status" value="1"/>
</dbReference>
<proteinExistence type="predicted"/>
<comment type="caution">
    <text evidence="2">The sequence shown here is derived from an EMBL/GenBank/DDBJ whole genome shotgun (WGS) entry which is preliminary data.</text>
</comment>
<keyword evidence="3" id="KW-1185">Reference proteome</keyword>
<reference evidence="2 3" key="1">
    <citation type="submission" date="2019-06" db="EMBL/GenBank/DDBJ databases">
        <title>Whole genome shotgun sequence of Vibrio inusitatus NBRC 102082.</title>
        <authorList>
            <person name="Hosoyama A."/>
            <person name="Uohara A."/>
            <person name="Ohji S."/>
            <person name="Ichikawa N."/>
        </authorList>
    </citation>
    <scope>NUCLEOTIDE SEQUENCE [LARGE SCALE GENOMIC DNA]</scope>
    <source>
        <strain evidence="2 3">NBRC 102082</strain>
    </source>
</reference>
<gene>
    <name evidence="2" type="ORF">VIN01S_18910</name>
</gene>
<keyword evidence="1" id="KW-0472">Membrane</keyword>
<accession>A0A4Y3HVL3</accession>
<name>A0A4Y3HVL3_9VIBR</name>
<sequence length="59" mass="6454">MNIMNEVLLAVFAGFAVGILFSALKLPIPAPPVLSGVMGIVGVYLGGHFYQWLIERFFQ</sequence>
<protein>
    <submittedName>
        <fullName evidence="2">XapX domain protein</fullName>
    </submittedName>
</protein>
<evidence type="ECO:0000256" key="1">
    <source>
        <dbReference type="SAM" id="Phobius"/>
    </source>
</evidence>
<evidence type="ECO:0000313" key="3">
    <source>
        <dbReference type="Proteomes" id="UP000318717"/>
    </source>
</evidence>
<evidence type="ECO:0000313" key="2">
    <source>
        <dbReference type="EMBL" id="GEA51087.1"/>
    </source>
</evidence>
<feature type="transmembrane region" description="Helical" evidence="1">
    <location>
        <begin position="34"/>
        <end position="53"/>
    </location>
</feature>
<dbReference type="EMBL" id="BJLF01000008">
    <property type="protein sequence ID" value="GEA51087.1"/>
    <property type="molecule type" value="Genomic_DNA"/>
</dbReference>
<keyword evidence="1" id="KW-1133">Transmembrane helix</keyword>
<dbReference type="AlphaFoldDB" id="A0A4Y3HVL3"/>
<dbReference type="InterPro" id="IPR020017">
    <property type="entry name" value="XapX_domain"/>
</dbReference>
<feature type="transmembrane region" description="Helical" evidence="1">
    <location>
        <begin position="7"/>
        <end position="28"/>
    </location>
</feature>
<organism evidence="2 3">
    <name type="scientific">Vibrio inusitatus NBRC 102082</name>
    <dbReference type="NCBI Taxonomy" id="1219070"/>
    <lineage>
        <taxon>Bacteria</taxon>
        <taxon>Pseudomonadati</taxon>
        <taxon>Pseudomonadota</taxon>
        <taxon>Gammaproteobacteria</taxon>
        <taxon>Vibrionales</taxon>
        <taxon>Vibrionaceae</taxon>
        <taxon>Vibrio</taxon>
    </lineage>
</organism>